<dbReference type="InterPro" id="IPR024467">
    <property type="entry name" value="Xre/MbcA/ParS-like_toxin-bd"/>
</dbReference>
<sequence>MQLFTPGARAVPHDLLTMLGLPATAIAAHDTISAGLSASVLREIADAVELDEAALCRMAGIDRNTYSRRINSHEKRFSPEQSARVYTLARVISAARQLFDNDSVRMARWINKPAKGLGGKKPAELLSTPAGAEAVLMLIGRLEHGVIS</sequence>
<dbReference type="Pfam" id="PF09722">
    <property type="entry name" value="Xre_MbcA_ParS_C"/>
    <property type="match status" value="1"/>
</dbReference>
<gene>
    <name evidence="3" type="ORF">EMLFYP7_04400</name>
</gene>
<feature type="domain" description="Antitoxin Xre-like helix-turn-helix" evidence="2">
    <location>
        <begin position="28"/>
        <end position="90"/>
    </location>
</feature>
<name>A0A6N3HTI4_9ENTR</name>
<dbReference type="Pfam" id="PF20432">
    <property type="entry name" value="Xre-like-HTH"/>
    <property type="match status" value="1"/>
</dbReference>
<evidence type="ECO:0000259" key="1">
    <source>
        <dbReference type="Pfam" id="PF09722"/>
    </source>
</evidence>
<dbReference type="EMBL" id="CACRTZ010000037">
    <property type="protein sequence ID" value="VYU80207.1"/>
    <property type="molecule type" value="Genomic_DNA"/>
</dbReference>
<proteinExistence type="predicted"/>
<accession>A0A6N3HTI4</accession>
<feature type="domain" description="Antitoxin Xre/MbcA/ParS-like toxin-binding" evidence="1">
    <location>
        <begin position="94"/>
        <end position="145"/>
    </location>
</feature>
<dbReference type="AlphaFoldDB" id="A0A6N3HTI4"/>
<evidence type="ECO:0000259" key="2">
    <source>
        <dbReference type="Pfam" id="PF20432"/>
    </source>
</evidence>
<protein>
    <submittedName>
        <fullName evidence="3">Uncharacterized protein</fullName>
    </submittedName>
</protein>
<dbReference type="InterPro" id="IPR046847">
    <property type="entry name" value="Xre-like_HTH"/>
</dbReference>
<reference evidence="3" key="1">
    <citation type="submission" date="2019-11" db="EMBL/GenBank/DDBJ databases">
        <authorList>
            <person name="Feng L."/>
        </authorList>
    </citation>
    <scope>NUCLEOTIDE SEQUENCE</scope>
    <source>
        <strain evidence="3">EMassiliensisLFYP7</strain>
    </source>
</reference>
<evidence type="ECO:0000313" key="3">
    <source>
        <dbReference type="EMBL" id="VYU80207.1"/>
    </source>
</evidence>
<dbReference type="NCBIfam" id="TIGR02293">
    <property type="entry name" value="TAS_TIGR02293"/>
    <property type="match status" value="1"/>
</dbReference>
<organism evidence="3">
    <name type="scientific">Phytobacter massiliensis</name>
    <dbReference type="NCBI Taxonomy" id="1485952"/>
    <lineage>
        <taxon>Bacteria</taxon>
        <taxon>Pseudomonadati</taxon>
        <taxon>Pseudomonadota</taxon>
        <taxon>Gammaproteobacteria</taxon>
        <taxon>Enterobacterales</taxon>
        <taxon>Enterobacteriaceae</taxon>
        <taxon>Phytobacter</taxon>
    </lineage>
</organism>
<dbReference type="InterPro" id="IPR011979">
    <property type="entry name" value="Antitox_Xre"/>
</dbReference>
<dbReference type="GO" id="GO:0003677">
    <property type="term" value="F:DNA binding"/>
    <property type="evidence" value="ECO:0007669"/>
    <property type="project" value="InterPro"/>
</dbReference>
<dbReference type="RefSeq" id="WP_044175750.1">
    <property type="nucleotide sequence ID" value="NZ_CABKSF010000001.1"/>
</dbReference>